<comment type="subcellular location">
    <subcellularLocation>
        <location evidence="2">Chromosome</location>
    </subcellularLocation>
    <subcellularLocation>
        <location evidence="1">Nucleus</location>
    </subcellularLocation>
</comment>
<feature type="region of interest" description="Disordered" evidence="11">
    <location>
        <begin position="1911"/>
        <end position="1961"/>
    </location>
</feature>
<feature type="region of interest" description="Disordered" evidence="11">
    <location>
        <begin position="411"/>
        <end position="446"/>
    </location>
</feature>
<feature type="coiled-coil region" evidence="10">
    <location>
        <begin position="1201"/>
        <end position="1284"/>
    </location>
</feature>
<feature type="region of interest" description="Disordered" evidence="11">
    <location>
        <begin position="371"/>
        <end position="392"/>
    </location>
</feature>
<evidence type="ECO:0000256" key="4">
    <source>
        <dbReference type="ARBA" id="ARBA00022454"/>
    </source>
</evidence>
<keyword evidence="12" id="KW-1133">Transmembrane helix</keyword>
<dbReference type="GO" id="GO:0008278">
    <property type="term" value="C:cohesin complex"/>
    <property type="evidence" value="ECO:0007669"/>
    <property type="project" value="InterPro"/>
</dbReference>
<dbReference type="Pfam" id="PF11001">
    <property type="entry name" value="AFUB_07903_YDR124W_hel"/>
    <property type="match status" value="1"/>
</dbReference>
<dbReference type="GO" id="GO:0003677">
    <property type="term" value="F:DNA binding"/>
    <property type="evidence" value="ECO:0007669"/>
    <property type="project" value="TreeGrafter"/>
</dbReference>
<feature type="compositionally biased region" description="Polar residues" evidence="11">
    <location>
        <begin position="434"/>
        <end position="445"/>
    </location>
</feature>
<evidence type="ECO:0000256" key="2">
    <source>
        <dbReference type="ARBA" id="ARBA00004286"/>
    </source>
</evidence>
<dbReference type="InterPro" id="IPR028468">
    <property type="entry name" value="Smc1_ABC"/>
</dbReference>
<dbReference type="Pfam" id="PF02463">
    <property type="entry name" value="SMC_N"/>
    <property type="match status" value="1"/>
</dbReference>
<keyword evidence="12" id="KW-0472">Membrane</keyword>
<dbReference type="GO" id="GO:0005634">
    <property type="term" value="C:nucleus"/>
    <property type="evidence" value="ECO:0007669"/>
    <property type="project" value="UniProtKB-SubCell"/>
</dbReference>
<organism evidence="14 15">
    <name type="scientific">Aspergillus arachidicola</name>
    <dbReference type="NCBI Taxonomy" id="656916"/>
    <lineage>
        <taxon>Eukaryota</taxon>
        <taxon>Fungi</taxon>
        <taxon>Dikarya</taxon>
        <taxon>Ascomycota</taxon>
        <taxon>Pezizomycotina</taxon>
        <taxon>Eurotiomycetes</taxon>
        <taxon>Eurotiomycetidae</taxon>
        <taxon>Eurotiales</taxon>
        <taxon>Aspergillaceae</taxon>
        <taxon>Aspergillus</taxon>
        <taxon>Aspergillus subgen. Circumdati</taxon>
    </lineage>
</organism>
<dbReference type="Pfam" id="PF06470">
    <property type="entry name" value="SMC_hinge"/>
    <property type="match status" value="1"/>
</dbReference>
<feature type="compositionally biased region" description="Basic and acidic residues" evidence="11">
    <location>
        <begin position="1932"/>
        <end position="1955"/>
    </location>
</feature>
<feature type="coiled-coil region" evidence="10">
    <location>
        <begin position="1393"/>
        <end position="1420"/>
    </location>
</feature>
<feature type="coiled-coil region" evidence="10">
    <location>
        <begin position="1065"/>
        <end position="1141"/>
    </location>
</feature>
<dbReference type="GO" id="GO:0005524">
    <property type="term" value="F:ATP binding"/>
    <property type="evidence" value="ECO:0007669"/>
    <property type="project" value="InterPro"/>
</dbReference>
<dbReference type="CDD" id="cd03275">
    <property type="entry name" value="ABC_SMC1_euk"/>
    <property type="match status" value="2"/>
</dbReference>
<feature type="transmembrane region" description="Helical" evidence="12">
    <location>
        <begin position="137"/>
        <end position="154"/>
    </location>
</feature>
<comment type="caution">
    <text evidence="14">The sequence shown here is derived from an EMBL/GenBank/DDBJ whole genome shotgun (WGS) entry which is preliminary data.</text>
</comment>
<reference evidence="14 15" key="1">
    <citation type="submission" date="2017-05" db="EMBL/GenBank/DDBJ databases">
        <title>Genome sequence for an aflatoxigenic pathogen of Argentinian peanut, Aspergillus arachidicola.</title>
        <authorList>
            <person name="Moore G."/>
            <person name="Beltz S.B."/>
            <person name="Mack B.M."/>
        </authorList>
    </citation>
    <scope>NUCLEOTIDE SEQUENCE [LARGE SCALE GENOMIC DNA]</scope>
    <source>
        <strain evidence="14 15">CBS 117610</strain>
    </source>
</reference>
<dbReference type="STRING" id="656916.A0A2G7FW30"/>
<dbReference type="Gene3D" id="1.20.1060.20">
    <property type="match status" value="1"/>
</dbReference>
<dbReference type="InterPro" id="IPR010935">
    <property type="entry name" value="SMC_hinge"/>
</dbReference>
<dbReference type="Proteomes" id="UP000231358">
    <property type="component" value="Unassembled WGS sequence"/>
</dbReference>
<dbReference type="InterPro" id="IPR036277">
    <property type="entry name" value="SMC_hinge_sf"/>
</dbReference>
<dbReference type="GO" id="GO:0007062">
    <property type="term" value="P:sister chromatid cohesion"/>
    <property type="evidence" value="ECO:0007669"/>
    <property type="project" value="InterPro"/>
</dbReference>
<keyword evidence="8" id="KW-0539">Nucleus</keyword>
<dbReference type="GO" id="GO:0016887">
    <property type="term" value="F:ATP hydrolysis activity"/>
    <property type="evidence" value="ECO:0007669"/>
    <property type="project" value="InterPro"/>
</dbReference>
<feature type="domain" description="SMC hinge" evidence="13">
    <location>
        <begin position="881"/>
        <end position="997"/>
    </location>
</feature>
<keyword evidence="12" id="KW-0812">Transmembrane</keyword>
<evidence type="ECO:0000256" key="12">
    <source>
        <dbReference type="SAM" id="Phobius"/>
    </source>
</evidence>
<evidence type="ECO:0000256" key="3">
    <source>
        <dbReference type="ARBA" id="ARBA00005597"/>
    </source>
</evidence>
<evidence type="ECO:0000256" key="7">
    <source>
        <dbReference type="ARBA" id="ARBA00023054"/>
    </source>
</evidence>
<feature type="transmembrane region" description="Helical" evidence="12">
    <location>
        <begin position="100"/>
        <end position="117"/>
    </location>
</feature>
<evidence type="ECO:0000256" key="5">
    <source>
        <dbReference type="ARBA" id="ARBA00022618"/>
    </source>
</evidence>
<keyword evidence="15" id="KW-1185">Reference proteome</keyword>
<feature type="coiled-coil region" evidence="10">
    <location>
        <begin position="748"/>
        <end position="782"/>
    </location>
</feature>
<gene>
    <name evidence="14" type="ORF">AARAC_005946</name>
</gene>
<dbReference type="SMART" id="SM00968">
    <property type="entry name" value="SMC_hinge"/>
    <property type="match status" value="1"/>
</dbReference>
<keyword evidence="7 10" id="KW-0175">Coiled coil</keyword>
<dbReference type="PANTHER" id="PTHR18937">
    <property type="entry name" value="STRUCTURAL MAINTENANCE OF CHROMOSOMES SMC FAMILY MEMBER"/>
    <property type="match status" value="1"/>
</dbReference>
<protein>
    <submittedName>
        <fullName evidence="14">Subunit of the multiprotein cohesin complex</fullName>
    </submittedName>
</protein>
<keyword evidence="6" id="KW-0498">Mitosis</keyword>
<name>A0A2G7FW30_9EURO</name>
<keyword evidence="9" id="KW-0131">Cell cycle</keyword>
<dbReference type="InterPro" id="IPR027417">
    <property type="entry name" value="P-loop_NTPase"/>
</dbReference>
<feature type="compositionally biased region" description="Polar residues" evidence="11">
    <location>
        <begin position="1920"/>
        <end position="1930"/>
    </location>
</feature>
<evidence type="ECO:0000256" key="6">
    <source>
        <dbReference type="ARBA" id="ARBA00022776"/>
    </source>
</evidence>
<evidence type="ECO:0000256" key="11">
    <source>
        <dbReference type="SAM" id="MobiDB-lite"/>
    </source>
</evidence>
<proteinExistence type="inferred from homology"/>
<dbReference type="PANTHER" id="PTHR18937:SF12">
    <property type="entry name" value="STRUCTURAL MAINTENANCE OF CHROMOSOMES PROTEIN"/>
    <property type="match status" value="1"/>
</dbReference>
<evidence type="ECO:0000313" key="15">
    <source>
        <dbReference type="Proteomes" id="UP000231358"/>
    </source>
</evidence>
<dbReference type="SUPFAM" id="SSF75553">
    <property type="entry name" value="Smc hinge domain"/>
    <property type="match status" value="1"/>
</dbReference>
<evidence type="ECO:0000313" key="14">
    <source>
        <dbReference type="EMBL" id="PIG84782.1"/>
    </source>
</evidence>
<feature type="coiled-coil region" evidence="10">
    <location>
        <begin position="811"/>
        <end position="845"/>
    </location>
</feature>
<dbReference type="InterPro" id="IPR003395">
    <property type="entry name" value="RecF/RecN/SMC_N"/>
</dbReference>
<sequence length="2069" mass="235670">MFARSFAFRAFSPQCPRTFMTPGSSVSSPTWRYFTSSAVRTKAAVKVKPQYSPPQFKAPPQTEQSLKFAGRRAEGFGKLERKVAKEGQVLLFQAPSHRSYVLGAYGISAFCFAYSVYNSNVVFRDPIIPLPMWQQALFGGICVMMSVMGTVFLFKTGRLIKAVNAVQSNGQTYLRFTVRSFIPFKKPFEFDALPHQVAFSRRLVVTHDSVARMQHAEAAQNGNVSFFKAPLKKTSMLLWRLFRSVRQLFTQEDFILLEVEGQKGVMRMDSAGFVSQDFLVIGNPITIARAPPNTRRSVVVYPRVSGSPEAVLNASLYLSRLATVVAEKRLPCRKMGKLIRLELFNFKSYKGHHTLLFGDAYFTSIIGPNGSGKSNSCASPHPRTGNSSHLRSTNLRDLVYRGRVLRTSKLDADGNVIDEEPNGQDHAEDGVDGEQSQDPSGSNDPKTAWVMAVYEDDAGEEQQWRRSITSQGVSEYRINNRIVTAQQYNEALEAENILIRARNFLVFQGDVEAIASQSPKDLTRLIEQISGSLEYKAEYERLKAEAEEAAEQQTVQLNRRRAINSEIKQYQEQKREAENYARKAEERDQAIITHILWKLFHFQRMIDDSSAEILKYQDELKEYRRGVEKYEKNVEDAKREHAGVGREVAKAEKNIAKKEKDIEEAANDLVPIDEKVDITMKKVERFASRIAEIGKERDSQSANVKRLEKDLKVVGKAQSQWEAEWQKTMTKQGVKLSEADQQEYNKLKEEVNKRSSAEQLNLDNLRRQMKTEAEAHNSLKSKFESTEWQLKTLESDTHSLTERRSSIKDTVKTTSKDIERKKKELNALTSERLRVSQMRTELEEKLQVVLKKLLEADDGKKQTEREIRTKELISTLKRIFPGVKGRVSDLCKPKQKKYADAVSTVLGRHFDAIVVDNEKTAKECIQHLRDQRAGQATFIPLETIQVKAFNSNLKGMHRGMRPAIETVDYDDSVSRAISYACGNAIVCDDLATAKYLCYEKHVDAKAVTLDGTVIHKGGLMTGGRGPQQNSKRWEDSEVENLFKLKDKLMADLANLPKGHRRGTEEETLQGELVGLEQRLAYAQEELKALERNLQSKHTELDFVKRQLEEVRPKYVEKQEELAELEQTITTSQETVSNVEDEVYRKFCKRLGYSNIREYEVQQGSLHEEAAQKKLEFTTQKSRIENQLSFEKQRLQATLDRIASLQTQHQRDQDMIEELKQEQERIRNQLDEYNAELEILRERLEQQKESYAQSAENLTQHRRELQRRSRDVEATLKNVNALEAEVQRNSSSRYALLRRCKLEDIDVPLTEGSNPLDQLPIDELVQAADPDAMDVDEDANGGADGAFTVQDYGIEVDFDSLGETLKEESDEKLEEELLDKVRSLNNELDKMAPNTRAMERLESVENKLRSTEKDFDESRKHARKTKEDFEEVMRQRSELFNKAFTHISEQIQPIYRDLTKSSNYPLGGQAYLDIEDSDEPYLDGIKYHAMPPLKRFRDMEHLSGGEKTMAALALLFAIHSYQPSPFFVLDEVDAALDNTNVARIANYIHDHAAPGMQFIVISLKTGLFQNSEALVGIYRDQTENSSKSLTLDECSQTTTTFNFPYPHFALLYINRNGELGVEASSSIASYEKAIFTHDVKERFLKSATVGWQSDLQSYHANSVSYMDGDVKPFLSNTPFTLQQQQQQHHHHNHHHNQAGWYQPELIPCEWQSLQNKRHRRNLRRVNSDVRRDSDSDSPGATIRWTALRLGQKDLLRTYYEKAFENFQQLNCRAIAKAFVKLVEPRKQVNHPYNGRKTTAGSSQRVDPELTKPKWWPTGVTHREPDHLLKAERIRLLVHILCELKDSHGITADKLKDAGQDVRRQIMPAERLRVLDEIYYVREMEELYLDGKISGDTIIHVSHVHLADAGTDAELHEHSPSDHSNPLVNPTVKSKRDASNMSESHKPSYESDVHSSTEHSQPARQPLGQIACAPLSPLSTPSISRKSSLESSLTSYSSDLTSSMLSSNEANRVYASKDVNATAPCIPGYFTQHISTQPPGQNTQPGFGTVSLKRISRLRFKDTNEVNGAVC</sequence>
<evidence type="ECO:0000256" key="1">
    <source>
        <dbReference type="ARBA" id="ARBA00004123"/>
    </source>
</evidence>
<comment type="similarity">
    <text evidence="3">Belongs to the SMC family. SMC1 subfamily.</text>
</comment>
<evidence type="ECO:0000256" key="10">
    <source>
        <dbReference type="SAM" id="Coils"/>
    </source>
</evidence>
<accession>A0A2G7FW30</accession>
<dbReference type="InterPro" id="IPR047092">
    <property type="entry name" value="AFUB_07903/YDR124W-like_hel"/>
</dbReference>
<dbReference type="SUPFAM" id="SSF52540">
    <property type="entry name" value="P-loop containing nucleoside triphosphate hydrolases"/>
    <property type="match status" value="2"/>
</dbReference>
<keyword evidence="5" id="KW-0132">Cell division</keyword>
<evidence type="ECO:0000256" key="8">
    <source>
        <dbReference type="ARBA" id="ARBA00023242"/>
    </source>
</evidence>
<evidence type="ECO:0000256" key="9">
    <source>
        <dbReference type="ARBA" id="ARBA00023306"/>
    </source>
</evidence>
<feature type="coiled-coil region" evidence="10">
    <location>
        <begin position="532"/>
        <end position="710"/>
    </location>
</feature>
<dbReference type="Gene3D" id="3.40.50.300">
    <property type="entry name" value="P-loop containing nucleotide triphosphate hydrolases"/>
    <property type="match status" value="2"/>
</dbReference>
<keyword evidence="4" id="KW-0158">Chromosome</keyword>
<dbReference type="EMBL" id="NEXV01000362">
    <property type="protein sequence ID" value="PIG84782.1"/>
    <property type="molecule type" value="Genomic_DNA"/>
</dbReference>
<dbReference type="GO" id="GO:0051301">
    <property type="term" value="P:cell division"/>
    <property type="evidence" value="ECO:0007669"/>
    <property type="project" value="UniProtKB-KW"/>
</dbReference>
<dbReference type="Gene3D" id="3.30.70.1620">
    <property type="match status" value="1"/>
</dbReference>
<evidence type="ECO:0000259" key="13">
    <source>
        <dbReference type="SMART" id="SM00968"/>
    </source>
</evidence>